<evidence type="ECO:0000256" key="1">
    <source>
        <dbReference type="ARBA" id="ARBA00022491"/>
    </source>
</evidence>
<evidence type="ECO:0000313" key="6">
    <source>
        <dbReference type="EMBL" id="QKN23643.1"/>
    </source>
</evidence>
<organism evidence="6 8">
    <name type="scientific">Caproicibacterium lactatifermentans</name>
    <dbReference type="NCBI Taxonomy" id="2666138"/>
    <lineage>
        <taxon>Bacteria</taxon>
        <taxon>Bacillati</taxon>
        <taxon>Bacillota</taxon>
        <taxon>Clostridia</taxon>
        <taxon>Eubacteriales</taxon>
        <taxon>Oscillospiraceae</taxon>
        <taxon>Caproicibacterium</taxon>
    </lineage>
</organism>
<evidence type="ECO:0000256" key="3">
    <source>
        <dbReference type="ARBA" id="ARBA00023125"/>
    </source>
</evidence>
<dbReference type="SUPFAM" id="SSF53822">
    <property type="entry name" value="Periplasmic binding protein-like I"/>
    <property type="match status" value="1"/>
</dbReference>
<gene>
    <name evidence="6" type="ORF">GJQ69_03615</name>
    <name evidence="7" type="ORF">GKP14_00760</name>
</gene>
<dbReference type="CDD" id="cd01392">
    <property type="entry name" value="HTH_LacI"/>
    <property type="match status" value="1"/>
</dbReference>
<dbReference type="InterPro" id="IPR000843">
    <property type="entry name" value="HTH_LacI"/>
</dbReference>
<keyword evidence="4" id="KW-0804">Transcription</keyword>
<dbReference type="Pfam" id="PF00532">
    <property type="entry name" value="Peripla_BP_1"/>
    <property type="match status" value="1"/>
</dbReference>
<dbReference type="EMBL" id="CP046161">
    <property type="protein sequence ID" value="QKO29684.1"/>
    <property type="molecule type" value="Genomic_DNA"/>
</dbReference>
<evidence type="ECO:0000259" key="5">
    <source>
        <dbReference type="PROSITE" id="PS50932"/>
    </source>
</evidence>
<protein>
    <submittedName>
        <fullName evidence="6">Substrate-binding domain-containing protein</fullName>
    </submittedName>
</protein>
<keyword evidence="9" id="KW-1185">Reference proteome</keyword>
<dbReference type="AlphaFoldDB" id="A0A859DTT7"/>
<dbReference type="Proteomes" id="UP000509623">
    <property type="component" value="Chromosome"/>
</dbReference>
<keyword evidence="2" id="KW-0805">Transcription regulation</keyword>
<dbReference type="Gene3D" id="3.40.50.2300">
    <property type="match status" value="2"/>
</dbReference>
<reference evidence="7" key="2">
    <citation type="journal article" date="2021" name="Appl. Environ. Microbiol.">
        <title>Adaptability of a Caproate-Producing Bacterium Contributes to Its Dominance in an Anaerobic Fermentation System.</title>
        <authorList>
            <person name="Wang H."/>
            <person name="Gu Y."/>
            <person name="Zhou W."/>
            <person name="Zhao D."/>
            <person name="Qiao Z."/>
            <person name="Zheng J."/>
            <person name="Gao J."/>
            <person name="Chen X."/>
            <person name="Ren C."/>
            <person name="Xu Y."/>
        </authorList>
    </citation>
    <scope>NUCLEOTIDE SEQUENCE</scope>
    <source>
        <strain evidence="7">JNU-WLY1368</strain>
    </source>
</reference>
<evidence type="ECO:0000313" key="9">
    <source>
        <dbReference type="Proteomes" id="UP000509623"/>
    </source>
</evidence>
<dbReference type="GO" id="GO:0000976">
    <property type="term" value="F:transcription cis-regulatory region binding"/>
    <property type="evidence" value="ECO:0007669"/>
    <property type="project" value="TreeGrafter"/>
</dbReference>
<evidence type="ECO:0000256" key="4">
    <source>
        <dbReference type="ARBA" id="ARBA00023163"/>
    </source>
</evidence>
<dbReference type="Pfam" id="PF00356">
    <property type="entry name" value="LacI"/>
    <property type="match status" value="1"/>
</dbReference>
<dbReference type="SMART" id="SM00354">
    <property type="entry name" value="HTH_LACI"/>
    <property type="match status" value="1"/>
</dbReference>
<dbReference type="InterPro" id="IPR010982">
    <property type="entry name" value="Lambda_DNA-bd_dom_sf"/>
</dbReference>
<dbReference type="SUPFAM" id="SSF47413">
    <property type="entry name" value="lambda repressor-like DNA-binding domains"/>
    <property type="match status" value="1"/>
</dbReference>
<dbReference type="KEGG" id="clf:GJQ69_03615"/>
<reference evidence="7" key="3">
    <citation type="journal article" date="2022" name="Int. J. Syst. Evol. Microbiol.">
        <title>Caproicibacterium lactatifermentans sp. nov., isolated from pit clay used for the production of Chinese strong aroma-type liquor.</title>
        <authorList>
            <person name="Wang H."/>
            <person name="Gu Y."/>
            <person name="Zhao D."/>
            <person name="Qiao Z."/>
            <person name="Zheng J."/>
            <person name="Gao J."/>
            <person name="Ren C."/>
            <person name="Xu Y."/>
        </authorList>
    </citation>
    <scope>NUCLEOTIDE SEQUENCE</scope>
    <source>
        <strain evidence="7">JNU-WLY1368</strain>
    </source>
</reference>
<dbReference type="GO" id="GO:0003700">
    <property type="term" value="F:DNA-binding transcription factor activity"/>
    <property type="evidence" value="ECO:0007669"/>
    <property type="project" value="TreeGrafter"/>
</dbReference>
<dbReference type="PANTHER" id="PTHR30146:SF148">
    <property type="entry name" value="HTH-TYPE TRANSCRIPTIONAL REPRESSOR PURR-RELATED"/>
    <property type="match status" value="1"/>
</dbReference>
<dbReference type="Gene3D" id="1.10.260.40">
    <property type="entry name" value="lambda repressor-like DNA-binding domains"/>
    <property type="match status" value="1"/>
</dbReference>
<feature type="domain" description="HTH lacI-type" evidence="5">
    <location>
        <begin position="18"/>
        <end position="73"/>
    </location>
</feature>
<dbReference type="InterPro" id="IPR001761">
    <property type="entry name" value="Peripla_BP/Lac1_sug-bd_dom"/>
</dbReference>
<evidence type="ECO:0000313" key="7">
    <source>
        <dbReference type="EMBL" id="QKO29684.1"/>
    </source>
</evidence>
<reference evidence="8 9" key="1">
    <citation type="submission" date="2019-11" db="EMBL/GenBank/DDBJ databases">
        <authorList>
            <person name="Ren C."/>
            <person name="Wang H."/>
            <person name="Xu Y."/>
        </authorList>
    </citation>
    <scope>NUCLEOTIDE SEQUENCE [LARGE SCALE GENOMIC DNA]</scope>
    <source>
        <strain evidence="9">JNU-WLY1368</strain>
        <strain evidence="6 8">LBM 19010</strain>
    </source>
</reference>
<dbReference type="Proteomes" id="UP000501316">
    <property type="component" value="Chromosome"/>
</dbReference>
<proteinExistence type="predicted"/>
<dbReference type="CDD" id="cd06267">
    <property type="entry name" value="PBP1_LacI_sugar_binding-like"/>
    <property type="match status" value="1"/>
</dbReference>
<dbReference type="PANTHER" id="PTHR30146">
    <property type="entry name" value="LACI-RELATED TRANSCRIPTIONAL REPRESSOR"/>
    <property type="match status" value="1"/>
</dbReference>
<name>A0A859DTT7_9FIRM</name>
<dbReference type="EMBL" id="CP046051">
    <property type="protein sequence ID" value="QKN23643.1"/>
    <property type="molecule type" value="Genomic_DNA"/>
</dbReference>
<dbReference type="PROSITE" id="PS50932">
    <property type="entry name" value="HTH_LACI_2"/>
    <property type="match status" value="1"/>
</dbReference>
<evidence type="ECO:0000256" key="2">
    <source>
        <dbReference type="ARBA" id="ARBA00023015"/>
    </source>
</evidence>
<dbReference type="InterPro" id="IPR028082">
    <property type="entry name" value="Peripla_BP_I"/>
</dbReference>
<sequence>MSAWLSALNRGETTGMRVTIRDIARKTGLSPSTVSLVLNNKCERISQKTRDLVLKVAAEMNYHPNQMAVGLITRRTKTLGLIIPDITNTFFAEIAKGAEEACQKSGYSLMLCNTNDNPQKDADYINVLASRGVDGILFTMSVSSQVSKDTQCFRILQQVEKPFVLVDRTVEAPEGGSAAPSVLVDNELGGYLATRHLLELGHRRIGFISGPMGELSSQKRLFGYIRALQEYGITFDPMLMKVGDYHTSTGYQLAKALLEQHVTGIFACNDMMAYGVFQQADQQGIQIPRQLSVVGFDDLQFSQLMRVPLTTMKQPAYDIGAGAVQKLIQMLDHPDQPQDNLIFKPELVVRSSTGPAPKEST</sequence>
<keyword evidence="3" id="KW-0238">DNA-binding</keyword>
<evidence type="ECO:0000313" key="8">
    <source>
        <dbReference type="Proteomes" id="UP000501316"/>
    </source>
</evidence>
<keyword evidence="1" id="KW-0678">Repressor</keyword>
<accession>A0A859DTT7</accession>